<evidence type="ECO:0000313" key="1">
    <source>
        <dbReference type="EMBL" id="CTQ63883.1"/>
    </source>
</evidence>
<dbReference type="AlphaFoldDB" id="A0A0M6ZA25"/>
<dbReference type="EMBL" id="CXWC01000001">
    <property type="protein sequence ID" value="CTQ63883.1"/>
    <property type="molecule type" value="Genomic_DNA"/>
</dbReference>
<keyword evidence="2" id="KW-1185">Reference proteome</keyword>
<gene>
    <name evidence="1" type="ORF">LA5096_00179</name>
</gene>
<name>A0A0M6ZA25_9HYPH</name>
<organism evidence="1 2">
    <name type="scientific">Roseibium album</name>
    <dbReference type="NCBI Taxonomy" id="311410"/>
    <lineage>
        <taxon>Bacteria</taxon>
        <taxon>Pseudomonadati</taxon>
        <taxon>Pseudomonadota</taxon>
        <taxon>Alphaproteobacteria</taxon>
        <taxon>Hyphomicrobiales</taxon>
        <taxon>Stappiaceae</taxon>
        <taxon>Roseibium</taxon>
    </lineage>
</organism>
<accession>A0A0M6ZA25</accession>
<evidence type="ECO:0000313" key="2">
    <source>
        <dbReference type="Proteomes" id="UP000049983"/>
    </source>
</evidence>
<sequence>MEMDPVFTFINIFVLLNGPELYLLDFLQRSFKSFFFPMGVIWDMP</sequence>
<dbReference type="Proteomes" id="UP000049983">
    <property type="component" value="Unassembled WGS sequence"/>
</dbReference>
<reference evidence="2" key="1">
    <citation type="submission" date="2015-07" db="EMBL/GenBank/DDBJ databases">
        <authorList>
            <person name="Rodrigo-Torres Lidia"/>
            <person name="Arahal R.David."/>
        </authorList>
    </citation>
    <scope>NUCLEOTIDE SEQUENCE [LARGE SCALE GENOMIC DNA]</scope>
    <source>
        <strain evidence="2">CECT 5096</strain>
    </source>
</reference>
<protein>
    <submittedName>
        <fullName evidence="1">Uncharacterized protein</fullName>
    </submittedName>
</protein>
<proteinExistence type="predicted"/>